<keyword evidence="21" id="KW-0456">Lyase</keyword>
<comment type="pathway">
    <text evidence="7">Amino-acid biosynthesis; L-histidine biosynthesis; L-histidine from 5-phospho-alpha-D-ribose 1-diphosphate: step 4/9.</text>
</comment>
<evidence type="ECO:0000256" key="15">
    <source>
        <dbReference type="ARBA" id="ARBA00022833"/>
    </source>
</evidence>
<protein>
    <submittedName>
        <fullName evidence="30">Histidinol dehydrogenase</fullName>
        <ecNumber evidence="30">1.1.1.23</ecNumber>
    </submittedName>
</protein>
<dbReference type="InterPro" id="IPR013820">
    <property type="entry name" value="ATP_PRibTrfase_cat"/>
</dbReference>
<dbReference type="NCBIfam" id="TIGR00070">
    <property type="entry name" value="hisG"/>
    <property type="match status" value="1"/>
</dbReference>
<keyword evidence="18 30" id="KW-0560">Oxidoreductase</keyword>
<dbReference type="Pfam" id="PF00977">
    <property type="entry name" value="His_biosynth"/>
    <property type="match status" value="2"/>
</dbReference>
<keyword evidence="13" id="KW-0547">Nucleotide-binding</keyword>
<feature type="domain" description="Glutamine amidotransferase" evidence="26">
    <location>
        <begin position="44"/>
        <end position="198"/>
    </location>
</feature>
<dbReference type="InterPro" id="IPR011060">
    <property type="entry name" value="RibuloseP-bd_barrel"/>
</dbReference>
<dbReference type="GO" id="GO:0000287">
    <property type="term" value="F:magnesium ion binding"/>
    <property type="evidence" value="ECO:0007669"/>
    <property type="project" value="InterPro"/>
</dbReference>
<dbReference type="GO" id="GO:0000107">
    <property type="term" value="F:imidazoleglycerol-phosphate synthase activity"/>
    <property type="evidence" value="ECO:0007669"/>
    <property type="project" value="InterPro"/>
</dbReference>
<evidence type="ECO:0000256" key="6">
    <source>
        <dbReference type="ARBA" id="ARBA00005091"/>
    </source>
</evidence>
<evidence type="ECO:0000256" key="23">
    <source>
        <dbReference type="ARBA" id="ARBA00047838"/>
    </source>
</evidence>
<dbReference type="SUPFAM" id="SSF51366">
    <property type="entry name" value="Ribulose-phoshate binding barrel"/>
    <property type="match status" value="2"/>
</dbReference>
<dbReference type="Gene3D" id="3.10.20.810">
    <property type="entry name" value="Phosphoribosyl-AMP cyclohydrolase"/>
    <property type="match status" value="1"/>
</dbReference>
<keyword evidence="14" id="KW-0378">Hydrolase</keyword>
<dbReference type="CDD" id="cd04732">
    <property type="entry name" value="HisA"/>
    <property type="match status" value="1"/>
</dbReference>
<feature type="domain" description="ATP phosphoribosyltransferase catalytic" evidence="28">
    <location>
        <begin position="1473"/>
        <end position="1597"/>
    </location>
</feature>
<dbReference type="Gene3D" id="3.30.70.120">
    <property type="match status" value="1"/>
</dbReference>
<dbReference type="GO" id="GO:0004399">
    <property type="term" value="F:histidinol dehydrogenase activity"/>
    <property type="evidence" value="ECO:0007669"/>
    <property type="project" value="UniProtKB-EC"/>
</dbReference>
<comment type="cofactor">
    <cofactor evidence="4">
        <name>Zn(2+)</name>
        <dbReference type="ChEBI" id="CHEBI:29105"/>
    </cofactor>
</comment>
<name>A0A2R3VHA2_ACAPO</name>
<dbReference type="InterPro" id="IPR004651">
    <property type="entry name" value="HisF"/>
</dbReference>
<evidence type="ECO:0000256" key="4">
    <source>
        <dbReference type="ARBA" id="ARBA00001947"/>
    </source>
</evidence>
<dbReference type="InterPro" id="IPR021130">
    <property type="entry name" value="PRib-ATP_PPHydrolase-like"/>
</dbReference>
<keyword evidence="20" id="KW-0413">Isomerase</keyword>
<keyword evidence="22" id="KW-0511">Multifunctional enzyme</keyword>
<evidence type="ECO:0000256" key="11">
    <source>
        <dbReference type="ARBA" id="ARBA00022605"/>
    </source>
</evidence>
<comment type="catalytic activity">
    <reaction evidence="1">
        <text>1-(5-phospho-beta-D-ribosyl)-5'-AMP + H2O = 1-(5-phospho-beta-D-ribosyl)-5-[(5-phospho-beta-D-ribosylamino)methylideneamino]imidazole-4-carboxamide</text>
        <dbReference type="Rhea" id="RHEA:20049"/>
        <dbReference type="ChEBI" id="CHEBI:15377"/>
        <dbReference type="ChEBI" id="CHEBI:58435"/>
        <dbReference type="ChEBI" id="CHEBI:59457"/>
        <dbReference type="EC" id="3.5.4.19"/>
    </reaction>
</comment>
<dbReference type="HAMAP" id="MF_01013">
    <property type="entry name" value="HisF"/>
    <property type="match status" value="1"/>
</dbReference>
<evidence type="ECO:0000256" key="12">
    <source>
        <dbReference type="ARBA" id="ARBA00022723"/>
    </source>
</evidence>
<dbReference type="InterPro" id="IPR023016">
    <property type="entry name" value="HisA/PriA"/>
</dbReference>
<keyword evidence="12" id="KW-0479">Metal-binding</keyword>
<dbReference type="SUPFAM" id="SSF54913">
    <property type="entry name" value="GlnB-like"/>
    <property type="match status" value="1"/>
</dbReference>
<dbReference type="NCBIfam" id="TIGR03455">
    <property type="entry name" value="HisG_C-term"/>
    <property type="match status" value="1"/>
</dbReference>
<dbReference type="GO" id="GO:0004359">
    <property type="term" value="F:glutaminase activity"/>
    <property type="evidence" value="ECO:0007669"/>
    <property type="project" value="UniProtKB-EC"/>
</dbReference>
<evidence type="ECO:0000256" key="20">
    <source>
        <dbReference type="ARBA" id="ARBA00023235"/>
    </source>
</evidence>
<dbReference type="InterPro" id="IPR038019">
    <property type="entry name" value="PRib_AMP_CycHydrolase_sf"/>
</dbReference>
<evidence type="ECO:0000256" key="14">
    <source>
        <dbReference type="ARBA" id="ARBA00022801"/>
    </source>
</evidence>
<dbReference type="GO" id="GO:0016829">
    <property type="term" value="F:lyase activity"/>
    <property type="evidence" value="ECO:0007669"/>
    <property type="project" value="UniProtKB-KW"/>
</dbReference>
<dbReference type="Gene3D" id="3.40.190.10">
    <property type="entry name" value="Periplasmic binding protein-like II"/>
    <property type="match status" value="2"/>
</dbReference>
<organism evidence="30">
    <name type="scientific">Acanthamoeba polyphaga</name>
    <name type="common">Amoeba</name>
    <dbReference type="NCBI Taxonomy" id="5757"/>
    <lineage>
        <taxon>Eukaryota</taxon>
        <taxon>Amoebozoa</taxon>
        <taxon>Discosea</taxon>
        <taxon>Longamoebia</taxon>
        <taxon>Centramoebida</taxon>
        <taxon>Acanthamoebidae</taxon>
        <taxon>Acanthamoeba</taxon>
    </lineage>
</organism>
<dbReference type="SUPFAM" id="SSF53850">
    <property type="entry name" value="Periplasmic binding protein-like II"/>
    <property type="match status" value="1"/>
</dbReference>
<dbReference type="CDD" id="cd11546">
    <property type="entry name" value="NTP-PPase_His4"/>
    <property type="match status" value="1"/>
</dbReference>
<dbReference type="PANTHER" id="PTHR21256:SF2">
    <property type="entry name" value="HISTIDINE BIOSYNTHESIS TRIFUNCTIONAL PROTEIN"/>
    <property type="match status" value="1"/>
</dbReference>
<dbReference type="SUPFAM" id="SSF101386">
    <property type="entry name" value="all-alpha NTP pyrophosphatases"/>
    <property type="match status" value="1"/>
</dbReference>
<dbReference type="Pfam" id="PF08029">
    <property type="entry name" value="HisG_C"/>
    <property type="match status" value="1"/>
</dbReference>
<keyword evidence="15" id="KW-0862">Zinc</keyword>
<evidence type="ECO:0000256" key="3">
    <source>
        <dbReference type="ARBA" id="ARBA00001460"/>
    </source>
</evidence>
<dbReference type="InterPro" id="IPR010139">
    <property type="entry name" value="Imidazole-glycPsynth_HisH"/>
</dbReference>
<dbReference type="InterPro" id="IPR029062">
    <property type="entry name" value="Class_I_gatase-like"/>
</dbReference>
<dbReference type="GO" id="GO:0000105">
    <property type="term" value="P:L-histidine biosynthetic process"/>
    <property type="evidence" value="ECO:0007669"/>
    <property type="project" value="UniProtKB-UniPathway"/>
</dbReference>
<sequence length="1682" mass="179105">MDAPRADVVIVETGVGNLGSMSAVLLRSGATSVKLTTDPSLVRAATHVVLPGVGSFGSAMDFLSKADGLIAALKDRIANNQPTLCVCVGLQVLAAISEESPGANGFDLLDGAAILKFPSSVRVPQQCWNQVVVEDGCKLLKSGCAYFSNSYCLRSRPLDWSAAYSQHGIKFIAALERGNVVATQFHPELSGRYGTELIQRWLGTEHTGPVVEPALPTASPQFSSSSALRRVIPCLDVKSGRVVKGIQFQGLRDAGDPVELALAYQEQGADEIVFLDISATDEERKTAVEVVKRVRQSLRVPLTVGGGISSLADAHSLLMAGADKVSVNSAAVRDPTLISSLATCFGSQCVVCAIDATQKADKSGWDVLVRSGKESTGRDVVEWAKEAVLRGAGEILLTSFDRDGTRSGYDTALLKAVADAVNVPVIASGGASTAHHMVDAFKAGADAVLAASIFHNGETTVAKIKQQLAAEGVSVRKPEGPAGGQRLECEATFNRQCLVPSIDLMNGHAVQLVGGDPANKKLDAGDPVPLAEQFKLVGEIAVVDLDAALGRGDNAETIKKLLTVAPCRVGGGIRTVDKALEWLNAGAAKVVIGTAAKPDFLRQLPRERVVVALDARHGEVVVEGWQTKTGKNVKDCIRDLVEYAGGFLITFVEREGRLAGIDIPAIEELVAEVQKTPFARSTQITIAGGITTEADLAALDALGVEGQVGMALYTGRMDLGDSVGALLRSDRPDGLFPTVVADERGAVLGMAYSNRETLKLAIKEKKGIYYSRKRGVWRKGETSGAMQQLLKVDVDCDRDTLLFTVRQSGQGFCHRASYNCFGEGERGLSGLMRTLASRKQSAPEGSYTKRLFDDPTLLKAKLLEEATELADAEGKEHVANEAADLLYFALVACTKAGVTLSDVEHVLEARSLKVARRPGHAKQPFLNLVNKQQQETAAAAKAKQVESEKSAAKESEEKEVALKRLQIAEVWDLRRDVVDKKTREIVEEILNDVRDKGEEALVRQSVRLGDLKSKEEPYLRSQEDMKAAYLSLTPDQQSLLQRTADRVRAFAVAQKASIQSVQVPIPGGQAGHTVAPVDVAGCYAPGGRYPLPSSVLMTAITAKVAGCKQVLVASPNPAPVTLAAAYVAGADSLLAVGGAQAIAAFAYGIPGKIPSCDAIVGPGNKFVTAAKSLIAGRVAIDMLAGPSECLVLADGTAHPDVVAADLLAQAEHDVAAVPILVAYDEETVRRVEQEVEAQLATLPTAAIARAAFSNGFAVIVANEEEAITVCDKLAPEHLEVHTANAEELSRKLNHYGALFVGNNSAEVFGDYGAGPNHTLPTSGTGRSFGGLSVMSFLRVRTWLNIDDLKSQPAQQLVQDSVDLALLEGLHGHARSAQKRLVPKDQVTAASSSAVVPIPAVFGSPREPVVINFALPKGRMMDNVVTLLKDAGISINVGGRNLRPTINLPGWTVKLLKPRNVVEMIHHGTRDELGADDVVPYFDTGLDPVRVVVAAPEKLLVDGQLPKRHMRLATEYVALAEKWVKAHGVDAEIYKTFGSTEVFPPDDAEIIVDNTATGTTLRANQLAIVDEITKSSTFLCINRTALEDPRKHAALDEFVILLQSALNAREKALIEFNVEKSCLESVIAGLPSMKRPTISTLYGDEGFAVRSVIPRKALVSLVPWIKANGGSDVIVTEIKQVIV</sequence>
<dbReference type="Pfam" id="PF01634">
    <property type="entry name" value="HisG"/>
    <property type="match status" value="1"/>
</dbReference>
<evidence type="ECO:0000313" key="30">
    <source>
        <dbReference type="EMBL" id="AVQ54952.1"/>
    </source>
</evidence>
<comment type="catalytic activity">
    <reaction evidence="3">
        <text>1-(5-phospho-beta-D-ribosyl)-ATP + H2O = 1-(5-phospho-beta-D-ribosyl)-5'-AMP + diphosphate + H(+)</text>
        <dbReference type="Rhea" id="RHEA:22828"/>
        <dbReference type="ChEBI" id="CHEBI:15377"/>
        <dbReference type="ChEBI" id="CHEBI:15378"/>
        <dbReference type="ChEBI" id="CHEBI:33019"/>
        <dbReference type="ChEBI" id="CHEBI:59457"/>
        <dbReference type="ChEBI" id="CHEBI:73183"/>
        <dbReference type="EC" id="3.6.1.31"/>
    </reaction>
</comment>
<evidence type="ECO:0000256" key="16">
    <source>
        <dbReference type="ARBA" id="ARBA00022840"/>
    </source>
</evidence>
<dbReference type="PRINTS" id="PR00083">
    <property type="entry name" value="HOLDHDRGNASE"/>
</dbReference>
<feature type="domain" description="Phosphoribosyl-AMP cyclohydrolase" evidence="27">
    <location>
        <begin position="750"/>
        <end position="821"/>
    </location>
</feature>
<evidence type="ECO:0000259" key="28">
    <source>
        <dbReference type="Pfam" id="PF01634"/>
    </source>
</evidence>
<proteinExistence type="evidence at transcript level"/>
<dbReference type="SUPFAM" id="SSF52317">
    <property type="entry name" value="Class I glutamine amidotransferase-like"/>
    <property type="match status" value="1"/>
</dbReference>
<evidence type="ECO:0000256" key="18">
    <source>
        <dbReference type="ARBA" id="ARBA00023002"/>
    </source>
</evidence>
<dbReference type="GO" id="GO:0003879">
    <property type="term" value="F:ATP phosphoribosyltransferase activity"/>
    <property type="evidence" value="ECO:0007669"/>
    <property type="project" value="InterPro"/>
</dbReference>
<comment type="catalytic activity">
    <reaction evidence="23">
        <text>5-[(5-phospho-1-deoxy-D-ribulos-1-ylimino)methylamino]-1-(5-phospho-beta-D-ribosyl)imidazole-4-carboxamide + L-glutamine = D-erythro-1-(imidazol-4-yl)glycerol 3-phosphate + 5-amino-1-(5-phospho-beta-D-ribosyl)imidazole-4-carboxamide + L-glutamate + H(+)</text>
        <dbReference type="Rhea" id="RHEA:24793"/>
        <dbReference type="ChEBI" id="CHEBI:15378"/>
        <dbReference type="ChEBI" id="CHEBI:29985"/>
        <dbReference type="ChEBI" id="CHEBI:58278"/>
        <dbReference type="ChEBI" id="CHEBI:58359"/>
        <dbReference type="ChEBI" id="CHEBI:58475"/>
        <dbReference type="ChEBI" id="CHEBI:58525"/>
        <dbReference type="EC" id="4.3.2.10"/>
    </reaction>
</comment>
<keyword evidence="17" id="KW-0315">Glutamine amidotransferase</keyword>
<dbReference type="PROSITE" id="PS51273">
    <property type="entry name" value="GATASE_TYPE_1"/>
    <property type="match status" value="1"/>
</dbReference>
<dbReference type="CDD" id="cd06572">
    <property type="entry name" value="Histidinol_dh"/>
    <property type="match status" value="1"/>
</dbReference>
<evidence type="ECO:0000256" key="17">
    <source>
        <dbReference type="ARBA" id="ARBA00022962"/>
    </source>
</evidence>
<dbReference type="Pfam" id="PF00117">
    <property type="entry name" value="GATase"/>
    <property type="match status" value="1"/>
</dbReference>
<dbReference type="SUPFAM" id="SSF141734">
    <property type="entry name" value="HisI-like"/>
    <property type="match status" value="1"/>
</dbReference>
<dbReference type="CDD" id="cd04731">
    <property type="entry name" value="HisF"/>
    <property type="match status" value="1"/>
</dbReference>
<dbReference type="UniPathway" id="UPA00031">
    <property type="reaction ID" value="UER00007"/>
</dbReference>
<keyword evidence="16" id="KW-0067">ATP-binding</keyword>
<dbReference type="Pfam" id="PF01502">
    <property type="entry name" value="PRA-CH"/>
    <property type="match status" value="1"/>
</dbReference>
<dbReference type="InterPro" id="IPR006062">
    <property type="entry name" value="His_biosynth"/>
</dbReference>
<comment type="pathway">
    <text evidence="6">Amino-acid biosynthesis; L-histidine biosynthesis; L-histidine from 5-phospho-alpha-D-ribose 1-diphosphate: step 5/9.</text>
</comment>
<dbReference type="FunFam" id="3.40.50.1980:FF:000001">
    <property type="entry name" value="Histidinol dehydrogenase"/>
    <property type="match status" value="1"/>
</dbReference>
<comment type="similarity">
    <text evidence="25">Belongs to the HisA/HisF family.</text>
</comment>
<dbReference type="InterPro" id="IPR013785">
    <property type="entry name" value="Aldolase_TIM"/>
</dbReference>
<dbReference type="SUPFAM" id="SSF53720">
    <property type="entry name" value="ALDH-like"/>
    <property type="match status" value="1"/>
</dbReference>
<dbReference type="NCBIfam" id="TIGR01855">
    <property type="entry name" value="IMP_synth_hisH"/>
    <property type="match status" value="1"/>
</dbReference>
<dbReference type="PANTHER" id="PTHR21256">
    <property type="entry name" value="HISTIDINOL DEHYDROGENASE HDH"/>
    <property type="match status" value="1"/>
</dbReference>
<evidence type="ECO:0000256" key="13">
    <source>
        <dbReference type="ARBA" id="ARBA00022741"/>
    </source>
</evidence>
<evidence type="ECO:0000256" key="9">
    <source>
        <dbReference type="ARBA" id="ARBA00005204"/>
    </source>
</evidence>
<dbReference type="GO" id="GO:0005829">
    <property type="term" value="C:cytosol"/>
    <property type="evidence" value="ECO:0007669"/>
    <property type="project" value="TreeGrafter"/>
</dbReference>
<evidence type="ECO:0000256" key="25">
    <source>
        <dbReference type="RuleBase" id="RU003657"/>
    </source>
</evidence>
<keyword evidence="10" id="KW-0963">Cytoplasm</keyword>
<dbReference type="Gene3D" id="3.20.20.70">
    <property type="entry name" value="Aldolase class I"/>
    <property type="match status" value="2"/>
</dbReference>
<dbReference type="GO" id="GO:0004636">
    <property type="term" value="F:phosphoribosyl-ATP diphosphatase activity"/>
    <property type="evidence" value="ECO:0007669"/>
    <property type="project" value="UniProtKB-EC"/>
</dbReference>
<dbReference type="InterPro" id="IPR002496">
    <property type="entry name" value="PRib_AMP_CycHydrolase_dom"/>
</dbReference>
<evidence type="ECO:0000259" key="29">
    <source>
        <dbReference type="Pfam" id="PF08029"/>
    </source>
</evidence>
<dbReference type="GO" id="GO:0051287">
    <property type="term" value="F:NAD binding"/>
    <property type="evidence" value="ECO:0007669"/>
    <property type="project" value="InterPro"/>
</dbReference>
<evidence type="ECO:0000256" key="7">
    <source>
        <dbReference type="ARBA" id="ARBA00005133"/>
    </source>
</evidence>
<dbReference type="Pfam" id="PF00815">
    <property type="entry name" value="Histidinol_dh"/>
    <property type="match status" value="1"/>
</dbReference>
<comment type="catalytic activity">
    <reaction evidence="24">
        <text>L-glutamine + H2O = L-glutamate + NH4(+)</text>
        <dbReference type="Rhea" id="RHEA:15889"/>
        <dbReference type="ChEBI" id="CHEBI:15377"/>
        <dbReference type="ChEBI" id="CHEBI:28938"/>
        <dbReference type="ChEBI" id="CHEBI:29985"/>
        <dbReference type="ChEBI" id="CHEBI:58359"/>
        <dbReference type="EC" id="3.5.1.2"/>
    </reaction>
</comment>
<dbReference type="EC" id="1.1.1.23" evidence="30"/>
<evidence type="ECO:0000256" key="2">
    <source>
        <dbReference type="ARBA" id="ARBA00000901"/>
    </source>
</evidence>
<dbReference type="GO" id="GO:0004635">
    <property type="term" value="F:phosphoribosyl-AMP cyclohydrolase activity"/>
    <property type="evidence" value="ECO:0007669"/>
    <property type="project" value="UniProtKB-EC"/>
</dbReference>
<evidence type="ECO:0000256" key="22">
    <source>
        <dbReference type="ARBA" id="ARBA00023268"/>
    </source>
</evidence>
<dbReference type="Gene3D" id="1.10.287.1080">
    <property type="entry name" value="MazG-like"/>
    <property type="match status" value="1"/>
</dbReference>
<dbReference type="InterPro" id="IPR013115">
    <property type="entry name" value="HisG_C"/>
</dbReference>
<evidence type="ECO:0000256" key="1">
    <source>
        <dbReference type="ARBA" id="ARBA00000024"/>
    </source>
</evidence>
<feature type="domain" description="Histidine biosynthesis HisG C-terminal" evidence="29">
    <location>
        <begin position="1607"/>
        <end position="1678"/>
    </location>
</feature>
<dbReference type="InterPro" id="IPR016161">
    <property type="entry name" value="Ald_DH/histidinol_DH"/>
</dbReference>
<dbReference type="EMBL" id="MF062696">
    <property type="protein sequence ID" value="AVQ54952.1"/>
    <property type="molecule type" value="mRNA"/>
</dbReference>
<keyword evidence="19 25" id="KW-0368">Histidine biosynthesis</keyword>
<keyword evidence="11 25" id="KW-0028">Amino-acid biosynthesis</keyword>
<evidence type="ECO:0000256" key="5">
    <source>
        <dbReference type="ARBA" id="ARBA00004496"/>
    </source>
</evidence>
<dbReference type="GO" id="GO:0003949">
    <property type="term" value="F:1-(5-phosphoribosyl)-5-[(5-phosphoribosylamino)methylideneamino]imidazole-4-carboxamide isomerase activity"/>
    <property type="evidence" value="ECO:0007669"/>
    <property type="project" value="UniProtKB-EC"/>
</dbReference>
<evidence type="ECO:0000259" key="26">
    <source>
        <dbReference type="Pfam" id="PF00117"/>
    </source>
</evidence>
<dbReference type="Gene3D" id="3.40.50.1980">
    <property type="entry name" value="Nitrogenase molybdenum iron protein domain"/>
    <property type="match status" value="2"/>
</dbReference>
<dbReference type="InterPro" id="IPR017926">
    <property type="entry name" value="GATASE"/>
</dbReference>
<evidence type="ECO:0000256" key="8">
    <source>
        <dbReference type="ARBA" id="ARBA00005169"/>
    </source>
</evidence>
<evidence type="ECO:0000256" key="19">
    <source>
        <dbReference type="ARBA" id="ARBA00023102"/>
    </source>
</evidence>
<dbReference type="Pfam" id="PF01503">
    <property type="entry name" value="PRA-PH"/>
    <property type="match status" value="1"/>
</dbReference>
<dbReference type="InterPro" id="IPR011322">
    <property type="entry name" value="N-reg_PII-like_a/b"/>
</dbReference>
<comment type="catalytic activity">
    <reaction evidence="2">
        <text>1-(5-phospho-beta-D-ribosyl)-5-[(5-phospho-beta-D-ribosylamino)methylideneamino]imidazole-4-carboxamide = 5-[(5-phospho-1-deoxy-D-ribulos-1-ylimino)methylamino]-1-(5-phospho-beta-D-ribosyl)imidazole-4-carboxamide</text>
        <dbReference type="Rhea" id="RHEA:15469"/>
        <dbReference type="ChEBI" id="CHEBI:58435"/>
        <dbReference type="ChEBI" id="CHEBI:58525"/>
        <dbReference type="EC" id="5.3.1.16"/>
    </reaction>
</comment>
<comment type="pathway">
    <text evidence="8">Amino-acid biosynthesis; L-histidine biosynthesis; L-histidine from 5-phospho-alpha-D-ribose 1-diphosphate: step 3/9.</text>
</comment>
<dbReference type="NCBIfam" id="TIGR03188">
    <property type="entry name" value="histidine_hisI"/>
    <property type="match status" value="1"/>
</dbReference>
<dbReference type="GO" id="GO:0005524">
    <property type="term" value="F:ATP binding"/>
    <property type="evidence" value="ECO:0007669"/>
    <property type="project" value="UniProtKB-KW"/>
</dbReference>
<comment type="subcellular location">
    <subcellularLocation>
        <location evidence="5">Cytoplasm</location>
    </subcellularLocation>
</comment>
<reference evidence="30" key="1">
    <citation type="submission" date="2017-05" db="EMBL/GenBank/DDBJ databases">
        <authorList>
            <person name="Song R."/>
            <person name="Chenine A.L."/>
            <person name="Ruprecht R.M."/>
        </authorList>
    </citation>
    <scope>NUCLEOTIDE SEQUENCE</scope>
    <source>
        <strain evidence="30">ATCC 50371</strain>
    </source>
</reference>
<dbReference type="FunFam" id="1.10.287.1080:FF:000002">
    <property type="entry name" value="Histidine biosynthesis bifunctional protein HisIE"/>
    <property type="match status" value="1"/>
</dbReference>
<evidence type="ECO:0000256" key="24">
    <source>
        <dbReference type="ARBA" id="ARBA00049534"/>
    </source>
</evidence>
<dbReference type="Gene3D" id="1.20.5.1300">
    <property type="match status" value="1"/>
</dbReference>
<comment type="pathway">
    <text evidence="9">Amino-acid biosynthesis; L-histidine biosynthesis; L-histidine from 5-phospho-alpha-D-ribose 1-diphosphate: step 2/9.</text>
</comment>
<dbReference type="NCBIfam" id="TIGR00735">
    <property type="entry name" value="hisF"/>
    <property type="match status" value="1"/>
</dbReference>
<accession>A0A2R3VHA2</accession>
<dbReference type="NCBIfam" id="TIGR00069">
    <property type="entry name" value="hisD"/>
    <property type="match status" value="1"/>
</dbReference>
<dbReference type="InterPro" id="IPR012131">
    <property type="entry name" value="Hstdl_DH"/>
</dbReference>
<evidence type="ECO:0000256" key="10">
    <source>
        <dbReference type="ARBA" id="ARBA00022490"/>
    </source>
</evidence>
<evidence type="ECO:0000256" key="21">
    <source>
        <dbReference type="ARBA" id="ARBA00023239"/>
    </source>
</evidence>
<dbReference type="Gene3D" id="3.40.50.880">
    <property type="match status" value="1"/>
</dbReference>
<dbReference type="InterPro" id="IPR008179">
    <property type="entry name" value="HisE"/>
</dbReference>
<dbReference type="InterPro" id="IPR015867">
    <property type="entry name" value="N-reg_PII/ATP_PRibTrfase_C"/>
</dbReference>
<evidence type="ECO:0000259" key="27">
    <source>
        <dbReference type="Pfam" id="PF01502"/>
    </source>
</evidence>